<reference evidence="2 3" key="1">
    <citation type="journal article" date="2019" name="Sci. Rep.">
        <title>Orb-weaving spider Araneus ventricosus genome elucidates the spidroin gene catalogue.</title>
        <authorList>
            <person name="Kono N."/>
            <person name="Nakamura H."/>
            <person name="Ohtoshi R."/>
            <person name="Moran D.A.P."/>
            <person name="Shinohara A."/>
            <person name="Yoshida Y."/>
            <person name="Fujiwara M."/>
            <person name="Mori M."/>
            <person name="Tomita M."/>
            <person name="Arakawa K."/>
        </authorList>
    </citation>
    <scope>NUCLEOTIDE SEQUENCE [LARGE SCALE GENOMIC DNA]</scope>
</reference>
<dbReference type="AlphaFoldDB" id="A0A4Y2HUK8"/>
<comment type="caution">
    <text evidence="2">The sequence shown here is derived from an EMBL/GenBank/DDBJ whole genome shotgun (WGS) entry which is preliminary data.</text>
</comment>
<evidence type="ECO:0000313" key="2">
    <source>
        <dbReference type="EMBL" id="GBM68943.1"/>
    </source>
</evidence>
<proteinExistence type="predicted"/>
<sequence length="115" mass="12765">MTDKKEVKNSHRPFRASASFSANRRISMKLTNLAASPTDVTRTSDSTPITEISVSHRKLSSPCQKRNERKSPDTIMETKIQFKASSKLSCVSPTGRDRISENESIVETAMQHLAG</sequence>
<evidence type="ECO:0000313" key="3">
    <source>
        <dbReference type="Proteomes" id="UP000499080"/>
    </source>
</evidence>
<organism evidence="2 3">
    <name type="scientific">Araneus ventricosus</name>
    <name type="common">Orbweaver spider</name>
    <name type="synonym">Epeira ventricosa</name>
    <dbReference type="NCBI Taxonomy" id="182803"/>
    <lineage>
        <taxon>Eukaryota</taxon>
        <taxon>Metazoa</taxon>
        <taxon>Ecdysozoa</taxon>
        <taxon>Arthropoda</taxon>
        <taxon>Chelicerata</taxon>
        <taxon>Arachnida</taxon>
        <taxon>Araneae</taxon>
        <taxon>Araneomorphae</taxon>
        <taxon>Entelegynae</taxon>
        <taxon>Araneoidea</taxon>
        <taxon>Araneidae</taxon>
        <taxon>Araneus</taxon>
    </lineage>
</organism>
<evidence type="ECO:0000256" key="1">
    <source>
        <dbReference type="SAM" id="MobiDB-lite"/>
    </source>
</evidence>
<accession>A0A4Y2HUK8</accession>
<dbReference type="Proteomes" id="UP000499080">
    <property type="component" value="Unassembled WGS sequence"/>
</dbReference>
<protein>
    <submittedName>
        <fullName evidence="2">Uncharacterized protein</fullName>
    </submittedName>
</protein>
<dbReference type="EMBL" id="BGPR01002169">
    <property type="protein sequence ID" value="GBM68943.1"/>
    <property type="molecule type" value="Genomic_DNA"/>
</dbReference>
<gene>
    <name evidence="2" type="ORF">AVEN_192689_1</name>
</gene>
<feature type="region of interest" description="Disordered" evidence="1">
    <location>
        <begin position="1"/>
        <end position="20"/>
    </location>
</feature>
<keyword evidence="3" id="KW-1185">Reference proteome</keyword>
<name>A0A4Y2HUK8_ARAVE</name>